<organism evidence="1 2">
    <name type="scientific">Pleuronectes platessa</name>
    <name type="common">European plaice</name>
    <dbReference type="NCBI Taxonomy" id="8262"/>
    <lineage>
        <taxon>Eukaryota</taxon>
        <taxon>Metazoa</taxon>
        <taxon>Chordata</taxon>
        <taxon>Craniata</taxon>
        <taxon>Vertebrata</taxon>
        <taxon>Euteleostomi</taxon>
        <taxon>Actinopterygii</taxon>
        <taxon>Neopterygii</taxon>
        <taxon>Teleostei</taxon>
        <taxon>Neoteleostei</taxon>
        <taxon>Acanthomorphata</taxon>
        <taxon>Carangaria</taxon>
        <taxon>Pleuronectiformes</taxon>
        <taxon>Pleuronectoidei</taxon>
        <taxon>Pleuronectidae</taxon>
        <taxon>Pleuronectes</taxon>
    </lineage>
</organism>
<dbReference type="AlphaFoldDB" id="A0A9N7V0Z4"/>
<protein>
    <submittedName>
        <fullName evidence="1">Uncharacterized protein</fullName>
    </submittedName>
</protein>
<accession>A0A9N7V0Z4</accession>
<feature type="non-terminal residue" evidence="1">
    <location>
        <position position="1"/>
    </location>
</feature>
<proteinExistence type="predicted"/>
<sequence>IARRNTAVPSHHPCRGTRWKASWDLNKSAANDKTDLISHFGSGEETIFGAENGNGRCVFLLKLNKIIYHCSKAMTVHQETLPPFMVRPLDHHHSGGGTEVRCLLHFALFACDPSAPQFECSPPKLPH</sequence>
<name>A0A9N7V0Z4_PLEPL</name>
<keyword evidence="2" id="KW-1185">Reference proteome</keyword>
<evidence type="ECO:0000313" key="2">
    <source>
        <dbReference type="Proteomes" id="UP001153269"/>
    </source>
</evidence>
<evidence type="ECO:0000313" key="1">
    <source>
        <dbReference type="EMBL" id="CAB1442051.1"/>
    </source>
</evidence>
<gene>
    <name evidence="1" type="ORF">PLEPLA_LOCUS29756</name>
</gene>
<reference evidence="1" key="1">
    <citation type="submission" date="2020-03" db="EMBL/GenBank/DDBJ databases">
        <authorList>
            <person name="Weist P."/>
        </authorList>
    </citation>
    <scope>NUCLEOTIDE SEQUENCE</scope>
</reference>
<dbReference type="Proteomes" id="UP001153269">
    <property type="component" value="Unassembled WGS sequence"/>
</dbReference>
<comment type="caution">
    <text evidence="1">The sequence shown here is derived from an EMBL/GenBank/DDBJ whole genome shotgun (WGS) entry which is preliminary data.</text>
</comment>
<dbReference type="EMBL" id="CADEAL010002779">
    <property type="protein sequence ID" value="CAB1442051.1"/>
    <property type="molecule type" value="Genomic_DNA"/>
</dbReference>